<comment type="caution">
    <text evidence="1">The sequence shown here is derived from an EMBL/GenBank/DDBJ whole genome shotgun (WGS) entry which is preliminary data.</text>
</comment>
<evidence type="ECO:0000313" key="1">
    <source>
        <dbReference type="EMBL" id="GLI42314.1"/>
    </source>
</evidence>
<evidence type="ECO:0000313" key="2">
    <source>
        <dbReference type="Proteomes" id="UP001144313"/>
    </source>
</evidence>
<reference evidence="1" key="1">
    <citation type="submission" date="2022-12" db="EMBL/GenBank/DDBJ databases">
        <title>Reference genome sequencing for broad-spectrum identification of bacterial and archaeal isolates by mass spectrometry.</title>
        <authorList>
            <person name="Sekiguchi Y."/>
            <person name="Tourlousse D.M."/>
        </authorList>
    </citation>
    <scope>NUCLEOTIDE SEQUENCE</scope>
    <source>
        <strain evidence="1">LLR39Z86</strain>
    </source>
</reference>
<name>A0A9W6LH22_9ACTN</name>
<dbReference type="AlphaFoldDB" id="A0A9W6LH22"/>
<protein>
    <submittedName>
        <fullName evidence="1">Uncharacterized protein</fullName>
    </submittedName>
</protein>
<sequence length="113" mass="12742">MENSWRESDRRGRCALRPAPCALRPAPCALRPAPCALRPAPCALRQPEYPKAGGAERFVFRPTGFYISPHHSNSETVGACIYTFCNEAYSPRQLHNNWRHRCPHPNSITSQNP</sequence>
<organism evidence="1 2">
    <name type="scientific">Glycomyces algeriensis</name>
    <dbReference type="NCBI Taxonomy" id="256037"/>
    <lineage>
        <taxon>Bacteria</taxon>
        <taxon>Bacillati</taxon>
        <taxon>Actinomycetota</taxon>
        <taxon>Actinomycetes</taxon>
        <taxon>Glycomycetales</taxon>
        <taxon>Glycomycetaceae</taxon>
        <taxon>Glycomyces</taxon>
    </lineage>
</organism>
<gene>
    <name evidence="1" type="ORF">GALLR39Z86_21640</name>
</gene>
<proteinExistence type="predicted"/>
<accession>A0A9W6LH22</accession>
<dbReference type="Proteomes" id="UP001144313">
    <property type="component" value="Unassembled WGS sequence"/>
</dbReference>
<dbReference type="EMBL" id="BSDT01000001">
    <property type="protein sequence ID" value="GLI42314.1"/>
    <property type="molecule type" value="Genomic_DNA"/>
</dbReference>
<keyword evidence="2" id="KW-1185">Reference proteome</keyword>